<gene>
    <name evidence="8" type="ORF">UFOPK2399_01470</name>
</gene>
<dbReference type="NCBIfam" id="TIGR00937">
    <property type="entry name" value="2A51"/>
    <property type="match status" value="1"/>
</dbReference>
<protein>
    <submittedName>
        <fullName evidence="8">Unannotated protein</fullName>
    </submittedName>
</protein>
<sequence length="384" mass="38818">MDARPSSERISAWTIGREWGRIGCVGFGGPPAHIALLRKLCVEKRRWLGHEEFEDAIAACNLLPGPASTQLAIFTAWRIGGPLGGLLGGAAFILPGLIVIVALAAVFFAGSSPDWIRGAEAGAGAGVAAVAVHAGASLIPGSRARATSHWRWSAYIVAGTVTSALLGPWVVLVLLGCGLVEATLRVRPNGLAAMAAPLAVALPTTGGLGALAWVALKVGGLSYGGGFVIIPLMQHDAVSAYHWMTNAEFLNAVALGQITPGPVTLTVAVVGYGAAGIGGALLATAVAFAPSFAFILGGATHFDALRTNPFAQNFFAGAGPAAIGAIFGAAIPLARALSEGWQFVLLALAAALLLVARRSPLVTLLTLALIGVVAALAGASLPTQ</sequence>
<feature type="transmembrane region" description="Helical" evidence="7">
    <location>
        <begin position="269"/>
        <end position="302"/>
    </location>
</feature>
<proteinExistence type="inferred from homology"/>
<name>A0A6J6PVZ3_9ZZZZ</name>
<evidence type="ECO:0000256" key="1">
    <source>
        <dbReference type="ARBA" id="ARBA00004651"/>
    </source>
</evidence>
<organism evidence="8">
    <name type="scientific">freshwater metagenome</name>
    <dbReference type="NCBI Taxonomy" id="449393"/>
    <lineage>
        <taxon>unclassified sequences</taxon>
        <taxon>metagenomes</taxon>
        <taxon>ecological metagenomes</taxon>
    </lineage>
</organism>
<feature type="transmembrane region" description="Helical" evidence="7">
    <location>
        <begin position="121"/>
        <end position="140"/>
    </location>
</feature>
<keyword evidence="3" id="KW-1003">Cell membrane</keyword>
<feature type="transmembrane region" description="Helical" evidence="7">
    <location>
        <begin position="86"/>
        <end position="109"/>
    </location>
</feature>
<reference evidence="8" key="1">
    <citation type="submission" date="2020-05" db="EMBL/GenBank/DDBJ databases">
        <authorList>
            <person name="Chiriac C."/>
            <person name="Salcher M."/>
            <person name="Ghai R."/>
            <person name="Kavagutti S V."/>
        </authorList>
    </citation>
    <scope>NUCLEOTIDE SEQUENCE</scope>
</reference>
<feature type="transmembrane region" description="Helical" evidence="7">
    <location>
        <begin position="340"/>
        <end position="356"/>
    </location>
</feature>
<accession>A0A6J6PVZ3</accession>
<keyword evidence="5 7" id="KW-1133">Transmembrane helix</keyword>
<feature type="transmembrane region" description="Helical" evidence="7">
    <location>
        <begin position="314"/>
        <end position="334"/>
    </location>
</feature>
<comment type="subcellular location">
    <subcellularLocation>
        <location evidence="1">Cell membrane</location>
        <topology evidence="1">Multi-pass membrane protein</topology>
    </subcellularLocation>
</comment>
<dbReference type="InterPro" id="IPR003370">
    <property type="entry name" value="Chromate_transpt"/>
</dbReference>
<dbReference type="AlphaFoldDB" id="A0A6J6PVZ3"/>
<comment type="similarity">
    <text evidence="2">Belongs to the chromate ion transporter (CHR) (TC 2.A.51) family.</text>
</comment>
<evidence type="ECO:0000256" key="5">
    <source>
        <dbReference type="ARBA" id="ARBA00022989"/>
    </source>
</evidence>
<dbReference type="GO" id="GO:0015109">
    <property type="term" value="F:chromate transmembrane transporter activity"/>
    <property type="evidence" value="ECO:0007669"/>
    <property type="project" value="InterPro"/>
</dbReference>
<evidence type="ECO:0000256" key="4">
    <source>
        <dbReference type="ARBA" id="ARBA00022692"/>
    </source>
</evidence>
<dbReference type="Pfam" id="PF02417">
    <property type="entry name" value="Chromate_transp"/>
    <property type="match status" value="2"/>
</dbReference>
<dbReference type="PIRSF" id="PIRSF004810">
    <property type="entry name" value="ChrA"/>
    <property type="match status" value="1"/>
</dbReference>
<dbReference type="GO" id="GO:0005886">
    <property type="term" value="C:plasma membrane"/>
    <property type="evidence" value="ECO:0007669"/>
    <property type="project" value="UniProtKB-SubCell"/>
</dbReference>
<dbReference type="PANTHER" id="PTHR43663">
    <property type="entry name" value="CHROMATE TRANSPORT PROTEIN-RELATED"/>
    <property type="match status" value="1"/>
</dbReference>
<evidence type="ECO:0000256" key="3">
    <source>
        <dbReference type="ARBA" id="ARBA00022475"/>
    </source>
</evidence>
<dbReference type="EMBL" id="CAEZXP010000005">
    <property type="protein sequence ID" value="CAB4702879.1"/>
    <property type="molecule type" value="Genomic_DNA"/>
</dbReference>
<keyword evidence="6 7" id="KW-0472">Membrane</keyword>
<dbReference type="PANTHER" id="PTHR43663:SF1">
    <property type="entry name" value="CHROMATE TRANSPORTER"/>
    <property type="match status" value="1"/>
</dbReference>
<evidence type="ECO:0000256" key="2">
    <source>
        <dbReference type="ARBA" id="ARBA00005262"/>
    </source>
</evidence>
<feature type="transmembrane region" description="Helical" evidence="7">
    <location>
        <begin position="191"/>
        <end position="216"/>
    </location>
</feature>
<dbReference type="InterPro" id="IPR052518">
    <property type="entry name" value="CHR_Transporter"/>
</dbReference>
<evidence type="ECO:0000256" key="7">
    <source>
        <dbReference type="SAM" id="Phobius"/>
    </source>
</evidence>
<feature type="transmembrane region" description="Helical" evidence="7">
    <location>
        <begin position="152"/>
        <end position="179"/>
    </location>
</feature>
<dbReference type="InterPro" id="IPR014047">
    <property type="entry name" value="Chr_Tranpt_l_chain"/>
</dbReference>
<evidence type="ECO:0000256" key="6">
    <source>
        <dbReference type="ARBA" id="ARBA00023136"/>
    </source>
</evidence>
<evidence type="ECO:0000313" key="8">
    <source>
        <dbReference type="EMBL" id="CAB4702879.1"/>
    </source>
</evidence>
<keyword evidence="4 7" id="KW-0812">Transmembrane</keyword>
<feature type="transmembrane region" description="Helical" evidence="7">
    <location>
        <begin position="361"/>
        <end position="381"/>
    </location>
</feature>